<dbReference type="SMART" id="SM00248">
    <property type="entry name" value="ANK"/>
    <property type="match status" value="2"/>
</dbReference>
<dbReference type="Pfam" id="PF00023">
    <property type="entry name" value="Ank"/>
    <property type="match status" value="2"/>
</dbReference>
<dbReference type="PROSITE" id="PS51186">
    <property type="entry name" value="GNAT"/>
    <property type="match status" value="1"/>
</dbReference>
<keyword evidence="4" id="KW-1185">Reference proteome</keyword>
<evidence type="ECO:0000313" key="3">
    <source>
        <dbReference type="EMBL" id="GHO51749.1"/>
    </source>
</evidence>
<sequence length="226" mass="25378">MEVGLSARNQGIGTALAWEACDLARQMGCHHVVLNATPMGEPVYRRVGFQSMGYGPSWHLRTQTLAAPPPTKDQVLFLEAIGRGEVMALDERGKRVEDRFFHDSLPNGLTPLDIAVHCQQPASVDWLVSHGVPLDLLSAWDMGWKQRVHRLLIEYPELVNVQRGERQLTPLHIAAERGDLELAKVLLTVPNDLDLKDSEFEATALGWAQHFQRAEIIILIEQHRMS</sequence>
<evidence type="ECO:0000259" key="2">
    <source>
        <dbReference type="PROSITE" id="PS51186"/>
    </source>
</evidence>
<dbReference type="PROSITE" id="PS50088">
    <property type="entry name" value="ANK_REPEAT"/>
    <property type="match status" value="1"/>
</dbReference>
<name>A0ABQ3UGB2_9CHLR</name>
<dbReference type="InterPro" id="IPR002110">
    <property type="entry name" value="Ankyrin_rpt"/>
</dbReference>
<dbReference type="PROSITE" id="PS50297">
    <property type="entry name" value="ANK_REP_REGION"/>
    <property type="match status" value="1"/>
</dbReference>
<dbReference type="InterPro" id="IPR036770">
    <property type="entry name" value="Ankyrin_rpt-contain_sf"/>
</dbReference>
<comment type="caution">
    <text evidence="3">The sequence shown here is derived from an EMBL/GenBank/DDBJ whole genome shotgun (WGS) entry which is preliminary data.</text>
</comment>
<dbReference type="Proteomes" id="UP000654345">
    <property type="component" value="Unassembled WGS sequence"/>
</dbReference>
<dbReference type="SUPFAM" id="SSF55729">
    <property type="entry name" value="Acyl-CoA N-acyltransferases (Nat)"/>
    <property type="match status" value="1"/>
</dbReference>
<protein>
    <recommendedName>
        <fullName evidence="2">N-acetyltransferase domain-containing protein</fullName>
    </recommendedName>
</protein>
<dbReference type="Pfam" id="PF00583">
    <property type="entry name" value="Acetyltransf_1"/>
    <property type="match status" value="1"/>
</dbReference>
<dbReference type="CDD" id="cd04301">
    <property type="entry name" value="NAT_SF"/>
    <property type="match status" value="1"/>
</dbReference>
<dbReference type="SUPFAM" id="SSF48403">
    <property type="entry name" value="Ankyrin repeat"/>
    <property type="match status" value="1"/>
</dbReference>
<feature type="domain" description="N-acetyltransferase" evidence="2">
    <location>
        <begin position="1"/>
        <end position="70"/>
    </location>
</feature>
<dbReference type="InterPro" id="IPR000182">
    <property type="entry name" value="GNAT_dom"/>
</dbReference>
<feature type="repeat" description="ANK" evidence="1">
    <location>
        <begin position="166"/>
        <end position="198"/>
    </location>
</feature>
<accession>A0ABQ3UGB2</accession>
<dbReference type="InterPro" id="IPR016181">
    <property type="entry name" value="Acyl_CoA_acyltransferase"/>
</dbReference>
<dbReference type="Gene3D" id="1.25.40.20">
    <property type="entry name" value="Ankyrin repeat-containing domain"/>
    <property type="match status" value="1"/>
</dbReference>
<proteinExistence type="predicted"/>
<keyword evidence="1" id="KW-0040">ANK repeat</keyword>
<organism evidence="3 4">
    <name type="scientific">Ktedonobacter robiniae</name>
    <dbReference type="NCBI Taxonomy" id="2778365"/>
    <lineage>
        <taxon>Bacteria</taxon>
        <taxon>Bacillati</taxon>
        <taxon>Chloroflexota</taxon>
        <taxon>Ktedonobacteria</taxon>
        <taxon>Ktedonobacterales</taxon>
        <taxon>Ktedonobacteraceae</taxon>
        <taxon>Ktedonobacter</taxon>
    </lineage>
</organism>
<gene>
    <name evidence="3" type="ORF">KSB_02240</name>
</gene>
<reference evidence="3 4" key="1">
    <citation type="journal article" date="2021" name="Int. J. Syst. Evol. Microbiol.">
        <title>Reticulibacter mediterranei gen. nov., sp. nov., within the new family Reticulibacteraceae fam. nov., and Ktedonospora formicarum gen. nov., sp. nov., Ktedonobacter robiniae sp. nov., Dictyobacter formicarum sp. nov. and Dictyobacter arantiisoli sp. nov., belonging to the class Ktedonobacteria.</title>
        <authorList>
            <person name="Yabe S."/>
            <person name="Zheng Y."/>
            <person name="Wang C.M."/>
            <person name="Sakai Y."/>
            <person name="Abe K."/>
            <person name="Yokota A."/>
            <person name="Donadio S."/>
            <person name="Cavaletti L."/>
            <person name="Monciardini P."/>
        </authorList>
    </citation>
    <scope>NUCLEOTIDE SEQUENCE [LARGE SCALE GENOMIC DNA]</scope>
    <source>
        <strain evidence="3 4">SOSP1-30</strain>
    </source>
</reference>
<dbReference type="Gene3D" id="3.40.630.30">
    <property type="match status" value="1"/>
</dbReference>
<evidence type="ECO:0000256" key="1">
    <source>
        <dbReference type="PROSITE-ProRule" id="PRU00023"/>
    </source>
</evidence>
<evidence type="ECO:0000313" key="4">
    <source>
        <dbReference type="Proteomes" id="UP000654345"/>
    </source>
</evidence>
<dbReference type="EMBL" id="BNJG01000001">
    <property type="protein sequence ID" value="GHO51749.1"/>
    <property type="molecule type" value="Genomic_DNA"/>
</dbReference>